<reference evidence="3" key="2">
    <citation type="journal article" date="2021" name="PeerJ">
        <title>Extensive microbial diversity within the chicken gut microbiome revealed by metagenomics and culture.</title>
        <authorList>
            <person name="Gilroy R."/>
            <person name="Ravi A."/>
            <person name="Getino M."/>
            <person name="Pursley I."/>
            <person name="Horton D.L."/>
            <person name="Alikhan N.F."/>
            <person name="Baker D."/>
            <person name="Gharbi K."/>
            <person name="Hall N."/>
            <person name="Watson M."/>
            <person name="Adriaenssens E.M."/>
            <person name="Foster-Nyarko E."/>
            <person name="Jarju S."/>
            <person name="Secka A."/>
            <person name="Antonio M."/>
            <person name="Oren A."/>
            <person name="Chaudhuri R.R."/>
            <person name="La Ragione R."/>
            <person name="Hildebrand F."/>
            <person name="Pallen M.J."/>
        </authorList>
    </citation>
    <scope>NUCLEOTIDE SEQUENCE</scope>
    <source>
        <strain evidence="3">ChiBcolR7-354</strain>
    </source>
</reference>
<dbReference type="InterPro" id="IPR002931">
    <property type="entry name" value="Transglutaminase-like"/>
</dbReference>
<accession>A0A9D0ZFK8</accession>
<dbReference type="PROSITE" id="PS51257">
    <property type="entry name" value="PROKAR_LIPOPROTEIN"/>
    <property type="match status" value="1"/>
</dbReference>
<evidence type="ECO:0000313" key="3">
    <source>
        <dbReference type="EMBL" id="HIQ78449.1"/>
    </source>
</evidence>
<gene>
    <name evidence="3" type="ORF">IAB77_04225</name>
</gene>
<organism evidence="3 4">
    <name type="scientific">Candidatus Scatomorpha intestinavium</name>
    <dbReference type="NCBI Taxonomy" id="2840922"/>
    <lineage>
        <taxon>Bacteria</taxon>
        <taxon>Bacillati</taxon>
        <taxon>Bacillota</taxon>
        <taxon>Clostridia</taxon>
        <taxon>Eubacteriales</taxon>
        <taxon>Candidatus Scatomorpha</taxon>
    </lineage>
</organism>
<reference evidence="3" key="1">
    <citation type="submission" date="2020-10" db="EMBL/GenBank/DDBJ databases">
        <authorList>
            <person name="Gilroy R."/>
        </authorList>
    </citation>
    <scope>NUCLEOTIDE SEQUENCE</scope>
    <source>
        <strain evidence="3">ChiBcolR7-354</strain>
    </source>
</reference>
<evidence type="ECO:0000259" key="2">
    <source>
        <dbReference type="Pfam" id="PF01841"/>
    </source>
</evidence>
<protein>
    <submittedName>
        <fullName evidence="3">Transglutaminase domain-containing protein</fullName>
    </submittedName>
</protein>
<dbReference type="Proteomes" id="UP000824262">
    <property type="component" value="Unassembled WGS sequence"/>
</dbReference>
<feature type="domain" description="Transglutaminase-like" evidence="2">
    <location>
        <begin position="282"/>
        <end position="373"/>
    </location>
</feature>
<dbReference type="AlphaFoldDB" id="A0A9D0ZFK8"/>
<dbReference type="EMBL" id="DVGA01000042">
    <property type="protein sequence ID" value="HIQ78449.1"/>
    <property type="molecule type" value="Genomic_DNA"/>
</dbReference>
<evidence type="ECO:0000256" key="1">
    <source>
        <dbReference type="SAM" id="SignalP"/>
    </source>
</evidence>
<dbReference type="Gene3D" id="3.10.620.30">
    <property type="match status" value="1"/>
</dbReference>
<proteinExistence type="predicted"/>
<name>A0A9D0ZFK8_9FIRM</name>
<sequence>MKIKKAAAGFLALAACLALSACGEVTYTFTLSSGGEAALIETAEGETPDPALAPSAPEWERIVCYLDASGAEADPFAAPAEEDAEYAVLTGPALAAEPGPWLEPDEYGLAHPDAPLTGAEAAAGVSAMFAAGFGGAERLAGLETVTADDLAAALEGCFAPSELAGIAGAEPLTRLEAASLLVPLYLDARCGEGWEMPGLSGVTAPDLNPAREGAAFLAPCLRPEGLREYEEGLVNLGGFLYRADENGLFLMDAEADGLYYGPGGRYTSGSEELDGLVAAVLEPICAEYTEREDMLRAAYEYVRDEFTYLRRNYYETGETGWETEEAITMLSTGRGNCYNYAAAFWALARGLGYDAEAVSGEISRRGQPHGWVMIDGLYYDPETEMTYRRDHMYDRDMFAMEEARASQWSYDF</sequence>
<comment type="caution">
    <text evidence="3">The sequence shown here is derived from an EMBL/GenBank/DDBJ whole genome shotgun (WGS) entry which is preliminary data.</text>
</comment>
<feature type="signal peptide" evidence="1">
    <location>
        <begin position="1"/>
        <end position="20"/>
    </location>
</feature>
<dbReference type="Pfam" id="PF01841">
    <property type="entry name" value="Transglut_core"/>
    <property type="match status" value="1"/>
</dbReference>
<feature type="chain" id="PRO_5038562685" evidence="1">
    <location>
        <begin position="21"/>
        <end position="412"/>
    </location>
</feature>
<dbReference type="InterPro" id="IPR038765">
    <property type="entry name" value="Papain-like_cys_pep_sf"/>
</dbReference>
<keyword evidence="1" id="KW-0732">Signal</keyword>
<dbReference type="SUPFAM" id="SSF54001">
    <property type="entry name" value="Cysteine proteinases"/>
    <property type="match status" value="1"/>
</dbReference>
<evidence type="ECO:0000313" key="4">
    <source>
        <dbReference type="Proteomes" id="UP000824262"/>
    </source>
</evidence>